<dbReference type="SMART" id="SM00213">
    <property type="entry name" value="UBQ"/>
    <property type="match status" value="1"/>
</dbReference>
<dbReference type="InterPro" id="IPR018200">
    <property type="entry name" value="USP_CS"/>
</dbReference>
<evidence type="ECO:0000256" key="2">
    <source>
        <dbReference type="ARBA" id="ARBA00022670"/>
    </source>
</evidence>
<comment type="catalytic activity">
    <reaction evidence="1 6">
        <text>Thiol-dependent hydrolysis of ester, thioester, amide, peptide and isopeptide bonds formed by the C-terminal Gly of ubiquitin (a 76-residue protein attached to proteins as an intracellular targeting signal).</text>
        <dbReference type="EC" id="3.4.19.12"/>
    </reaction>
</comment>
<dbReference type="OrthoDB" id="333239at2759"/>
<evidence type="ECO:0000313" key="10">
    <source>
        <dbReference type="EMBL" id="RPA93293.1"/>
    </source>
</evidence>
<reference evidence="10 11" key="1">
    <citation type="journal article" date="2018" name="Nat. Ecol. Evol.">
        <title>Pezizomycetes genomes reveal the molecular basis of ectomycorrhizal truffle lifestyle.</title>
        <authorList>
            <person name="Murat C."/>
            <person name="Payen T."/>
            <person name="Noel B."/>
            <person name="Kuo A."/>
            <person name="Morin E."/>
            <person name="Chen J."/>
            <person name="Kohler A."/>
            <person name="Krizsan K."/>
            <person name="Balestrini R."/>
            <person name="Da Silva C."/>
            <person name="Montanini B."/>
            <person name="Hainaut M."/>
            <person name="Levati E."/>
            <person name="Barry K.W."/>
            <person name="Belfiori B."/>
            <person name="Cichocki N."/>
            <person name="Clum A."/>
            <person name="Dockter R.B."/>
            <person name="Fauchery L."/>
            <person name="Guy J."/>
            <person name="Iotti M."/>
            <person name="Le Tacon F."/>
            <person name="Lindquist E.A."/>
            <person name="Lipzen A."/>
            <person name="Malagnac F."/>
            <person name="Mello A."/>
            <person name="Molinier V."/>
            <person name="Miyauchi S."/>
            <person name="Poulain J."/>
            <person name="Riccioni C."/>
            <person name="Rubini A."/>
            <person name="Sitrit Y."/>
            <person name="Splivallo R."/>
            <person name="Traeger S."/>
            <person name="Wang M."/>
            <person name="Zifcakova L."/>
            <person name="Wipf D."/>
            <person name="Zambonelli A."/>
            <person name="Paolocci F."/>
            <person name="Nowrousian M."/>
            <person name="Ottonello S."/>
            <person name="Baldrian P."/>
            <person name="Spatafora J.W."/>
            <person name="Henrissat B."/>
            <person name="Nagy L.G."/>
            <person name="Aury J.M."/>
            <person name="Wincker P."/>
            <person name="Grigoriev I.V."/>
            <person name="Bonfante P."/>
            <person name="Martin F.M."/>
        </authorList>
    </citation>
    <scope>NUCLEOTIDE SEQUENCE [LARGE SCALE GENOMIC DNA]</scope>
    <source>
        <strain evidence="10 11">120613-1</strain>
    </source>
</reference>
<comment type="similarity">
    <text evidence="6">Belongs to the peptidase C19 family.</text>
</comment>
<dbReference type="CDD" id="cd16104">
    <property type="entry name" value="Ubl_USP14_like"/>
    <property type="match status" value="1"/>
</dbReference>
<protein>
    <recommendedName>
        <fullName evidence="6">Ubiquitin carboxyl-terminal hydrolase</fullName>
        <ecNumber evidence="6">3.4.19.12</ecNumber>
    </recommendedName>
</protein>
<dbReference type="Gene3D" id="3.10.20.90">
    <property type="entry name" value="Phosphatidylinositol 3-kinase Catalytic Subunit, Chain A, domain 1"/>
    <property type="match status" value="1"/>
</dbReference>
<accession>A0A3N4J4Q0</accession>
<dbReference type="Pfam" id="PF00240">
    <property type="entry name" value="ubiquitin"/>
    <property type="match status" value="1"/>
</dbReference>
<dbReference type="InterPro" id="IPR000626">
    <property type="entry name" value="Ubiquitin-like_dom"/>
</dbReference>
<sequence length="555" mass="61378">MSSIPGLFIESSLFVKHAGKRHELELDLSQSAEVFKYQLYSLTQVEPERQKILIKGGQLKDDTDLSTLDIKPGHNFMMMGTPAGKSVQAPKEKMKFLEDMSEADLAKAAGATPSGLQNLGNTCYMNSTLQTLRAVPELREELQKYQEAAGGASGNGLGGSSSLLAGIGSIGGDLTSALRDLYKQMGETTGGFPPMMFLGALRTTFPQFAQKEKDGHYAQQDAEECYSQIISQLKQKLKINSAGEGSSTSVSFIDKYLSGEMISTLKCDEETPDEPPVESVETFASLKCHISVSTNHLRDGLLSGLAEKIEKHSPSLDRDALYTKTSRITRLPRYLTCHFVRFYWKREINKKAKIMRKVTFPFELDASEFCTDELRQKLIPVRDRLRDLRKDAQDRERTRKRLKRSAANPDDVAGGNAGAGGFGAAQNQQAAQAEEQEKSEAEARLKEAEANLPDWEQELKDKLDPGLAQDEGCNPSGLYELMGVITHQGASADSGHYCSYVKKEGDDDLWWFFNDDKVSEVPKDRIETLAGGDPTELAWDGVICISMRIRADQSI</sequence>
<dbReference type="SUPFAM" id="SSF54001">
    <property type="entry name" value="Cysteine proteinases"/>
    <property type="match status" value="1"/>
</dbReference>
<keyword evidence="5 6" id="KW-0788">Thiol protease</keyword>
<dbReference type="GO" id="GO:0061136">
    <property type="term" value="P:regulation of proteasomal protein catabolic process"/>
    <property type="evidence" value="ECO:0007669"/>
    <property type="project" value="TreeGrafter"/>
</dbReference>
<dbReference type="AlphaFoldDB" id="A0A3N4J4Q0"/>
<evidence type="ECO:0000256" key="6">
    <source>
        <dbReference type="RuleBase" id="RU366025"/>
    </source>
</evidence>
<dbReference type="PROSITE" id="PS00972">
    <property type="entry name" value="USP_1"/>
    <property type="match status" value="1"/>
</dbReference>
<evidence type="ECO:0000256" key="4">
    <source>
        <dbReference type="ARBA" id="ARBA00022801"/>
    </source>
</evidence>
<dbReference type="EC" id="3.4.19.12" evidence="6"/>
<feature type="compositionally biased region" description="Basic and acidic residues" evidence="7">
    <location>
        <begin position="435"/>
        <end position="445"/>
    </location>
</feature>
<dbReference type="PROSITE" id="PS50053">
    <property type="entry name" value="UBIQUITIN_2"/>
    <property type="match status" value="1"/>
</dbReference>
<dbReference type="InterPro" id="IPR038765">
    <property type="entry name" value="Papain-like_cys_pep_sf"/>
</dbReference>
<dbReference type="InterPro" id="IPR044635">
    <property type="entry name" value="UBP14-like"/>
</dbReference>
<dbReference type="PANTHER" id="PTHR43982:SF1">
    <property type="entry name" value="UBIQUITIN CARBOXYL-TERMINAL HYDROLASE 14"/>
    <property type="match status" value="1"/>
</dbReference>
<dbReference type="Pfam" id="PF00443">
    <property type="entry name" value="UCH"/>
    <property type="match status" value="1"/>
</dbReference>
<name>A0A3N4J4Q0_9PEZI</name>
<dbReference type="CDD" id="cd02657">
    <property type="entry name" value="Peptidase_C19A"/>
    <property type="match status" value="1"/>
</dbReference>
<dbReference type="GO" id="GO:0004843">
    <property type="term" value="F:cysteine-type deubiquitinase activity"/>
    <property type="evidence" value="ECO:0007669"/>
    <property type="project" value="UniProtKB-UniRule"/>
</dbReference>
<proteinExistence type="inferred from homology"/>
<keyword evidence="4 6" id="KW-0378">Hydrolase</keyword>
<keyword evidence="3 6" id="KW-0833">Ubl conjugation pathway</keyword>
<dbReference type="InterPro" id="IPR028889">
    <property type="entry name" value="USP"/>
</dbReference>
<organism evidence="10 11">
    <name type="scientific">Choiromyces venosus 120613-1</name>
    <dbReference type="NCBI Taxonomy" id="1336337"/>
    <lineage>
        <taxon>Eukaryota</taxon>
        <taxon>Fungi</taxon>
        <taxon>Dikarya</taxon>
        <taxon>Ascomycota</taxon>
        <taxon>Pezizomycotina</taxon>
        <taxon>Pezizomycetes</taxon>
        <taxon>Pezizales</taxon>
        <taxon>Tuberaceae</taxon>
        <taxon>Choiromyces</taxon>
    </lineage>
</organism>
<feature type="domain" description="Ubiquitin-like" evidence="8">
    <location>
        <begin position="11"/>
        <end position="85"/>
    </location>
</feature>
<dbReference type="STRING" id="1336337.A0A3N4J4Q0"/>
<gene>
    <name evidence="10" type="ORF">L873DRAFT_1793723</name>
</gene>
<dbReference type="InterPro" id="IPR001394">
    <property type="entry name" value="Peptidase_C19_UCH"/>
</dbReference>
<feature type="domain" description="USP" evidence="9">
    <location>
        <begin position="114"/>
        <end position="542"/>
    </location>
</feature>
<evidence type="ECO:0000256" key="7">
    <source>
        <dbReference type="SAM" id="MobiDB-lite"/>
    </source>
</evidence>
<evidence type="ECO:0000256" key="5">
    <source>
        <dbReference type="ARBA" id="ARBA00022807"/>
    </source>
</evidence>
<evidence type="ECO:0000256" key="3">
    <source>
        <dbReference type="ARBA" id="ARBA00022786"/>
    </source>
</evidence>
<dbReference type="SUPFAM" id="SSF54236">
    <property type="entry name" value="Ubiquitin-like"/>
    <property type="match status" value="1"/>
</dbReference>
<dbReference type="InterPro" id="IPR029071">
    <property type="entry name" value="Ubiquitin-like_domsf"/>
</dbReference>
<keyword evidence="2 6" id="KW-0645">Protease</keyword>
<evidence type="ECO:0000259" key="9">
    <source>
        <dbReference type="PROSITE" id="PS50235"/>
    </source>
</evidence>
<dbReference type="PROSITE" id="PS00973">
    <property type="entry name" value="USP_2"/>
    <property type="match status" value="1"/>
</dbReference>
<dbReference type="PANTHER" id="PTHR43982">
    <property type="entry name" value="UBIQUITIN CARBOXYL-TERMINAL HYDROLASE"/>
    <property type="match status" value="1"/>
</dbReference>
<dbReference type="GO" id="GO:0070628">
    <property type="term" value="F:proteasome binding"/>
    <property type="evidence" value="ECO:0007669"/>
    <property type="project" value="TreeGrafter"/>
</dbReference>
<dbReference type="GO" id="GO:0016579">
    <property type="term" value="P:protein deubiquitination"/>
    <property type="evidence" value="ECO:0007669"/>
    <property type="project" value="InterPro"/>
</dbReference>
<feature type="region of interest" description="Disordered" evidence="7">
    <location>
        <begin position="390"/>
        <end position="445"/>
    </location>
</feature>
<evidence type="ECO:0000313" key="11">
    <source>
        <dbReference type="Proteomes" id="UP000276215"/>
    </source>
</evidence>
<dbReference type="PROSITE" id="PS50235">
    <property type="entry name" value="USP_3"/>
    <property type="match status" value="1"/>
</dbReference>
<dbReference type="Proteomes" id="UP000276215">
    <property type="component" value="Unassembled WGS sequence"/>
</dbReference>
<dbReference type="EMBL" id="ML120455">
    <property type="protein sequence ID" value="RPA93293.1"/>
    <property type="molecule type" value="Genomic_DNA"/>
</dbReference>
<feature type="compositionally biased region" description="Low complexity" evidence="7">
    <location>
        <begin position="424"/>
        <end position="433"/>
    </location>
</feature>
<evidence type="ECO:0000259" key="8">
    <source>
        <dbReference type="PROSITE" id="PS50053"/>
    </source>
</evidence>
<dbReference type="GO" id="GO:0043161">
    <property type="term" value="P:proteasome-mediated ubiquitin-dependent protein catabolic process"/>
    <property type="evidence" value="ECO:0007669"/>
    <property type="project" value="InterPro"/>
</dbReference>
<dbReference type="Gene3D" id="3.90.70.10">
    <property type="entry name" value="Cysteine proteinases"/>
    <property type="match status" value="1"/>
</dbReference>
<evidence type="ECO:0000256" key="1">
    <source>
        <dbReference type="ARBA" id="ARBA00000707"/>
    </source>
</evidence>
<keyword evidence="11" id="KW-1185">Reference proteome</keyword>